<feature type="compositionally biased region" description="Acidic residues" evidence="1">
    <location>
        <begin position="549"/>
        <end position="577"/>
    </location>
</feature>
<reference evidence="2" key="2">
    <citation type="journal article" date="2020" name="Nat. Commun.">
        <title>Large-scale genome sequencing of mycorrhizal fungi provides insights into the early evolution of symbiotic traits.</title>
        <authorList>
            <person name="Miyauchi S."/>
            <person name="Kiss E."/>
            <person name="Kuo A."/>
            <person name="Drula E."/>
            <person name="Kohler A."/>
            <person name="Sanchez-Garcia M."/>
            <person name="Morin E."/>
            <person name="Andreopoulos B."/>
            <person name="Barry K.W."/>
            <person name="Bonito G."/>
            <person name="Buee M."/>
            <person name="Carver A."/>
            <person name="Chen C."/>
            <person name="Cichocki N."/>
            <person name="Clum A."/>
            <person name="Culley D."/>
            <person name="Crous P.W."/>
            <person name="Fauchery L."/>
            <person name="Girlanda M."/>
            <person name="Hayes R.D."/>
            <person name="Keri Z."/>
            <person name="LaButti K."/>
            <person name="Lipzen A."/>
            <person name="Lombard V."/>
            <person name="Magnuson J."/>
            <person name="Maillard F."/>
            <person name="Murat C."/>
            <person name="Nolan M."/>
            <person name="Ohm R.A."/>
            <person name="Pangilinan J."/>
            <person name="Pereira M.F."/>
            <person name="Perotto S."/>
            <person name="Peter M."/>
            <person name="Pfister S."/>
            <person name="Riley R."/>
            <person name="Sitrit Y."/>
            <person name="Stielow J.B."/>
            <person name="Szollosi G."/>
            <person name="Zifcakova L."/>
            <person name="Stursova M."/>
            <person name="Spatafora J.W."/>
            <person name="Tedersoo L."/>
            <person name="Vaario L.M."/>
            <person name="Yamada A."/>
            <person name="Yan M."/>
            <person name="Wang P."/>
            <person name="Xu J."/>
            <person name="Bruns T."/>
            <person name="Baldrian P."/>
            <person name="Vilgalys R."/>
            <person name="Dunand C."/>
            <person name="Henrissat B."/>
            <person name="Grigoriev I.V."/>
            <person name="Hibbett D."/>
            <person name="Nagy L.G."/>
            <person name="Martin F.M."/>
        </authorList>
    </citation>
    <scope>NUCLEOTIDE SEQUENCE</scope>
    <source>
        <strain evidence="2">Prilba</strain>
    </source>
</reference>
<dbReference type="Proteomes" id="UP000759537">
    <property type="component" value="Unassembled WGS sequence"/>
</dbReference>
<gene>
    <name evidence="2" type="ORF">DFH94DRAFT_366511</name>
</gene>
<feature type="compositionally biased region" description="Low complexity" evidence="1">
    <location>
        <begin position="56"/>
        <end position="67"/>
    </location>
</feature>
<feature type="compositionally biased region" description="Basic and acidic residues" evidence="1">
    <location>
        <begin position="532"/>
        <end position="543"/>
    </location>
</feature>
<proteinExistence type="predicted"/>
<evidence type="ECO:0000313" key="2">
    <source>
        <dbReference type="EMBL" id="KAF8482472.1"/>
    </source>
</evidence>
<name>A0A9P5MZ81_9AGAM</name>
<evidence type="ECO:0000313" key="3">
    <source>
        <dbReference type="Proteomes" id="UP000759537"/>
    </source>
</evidence>
<dbReference type="EMBL" id="WHVB01000005">
    <property type="protein sequence ID" value="KAF8482472.1"/>
    <property type="molecule type" value="Genomic_DNA"/>
</dbReference>
<reference evidence="2" key="1">
    <citation type="submission" date="2019-10" db="EMBL/GenBank/DDBJ databases">
        <authorList>
            <consortium name="DOE Joint Genome Institute"/>
            <person name="Kuo A."/>
            <person name="Miyauchi S."/>
            <person name="Kiss E."/>
            <person name="Drula E."/>
            <person name="Kohler A."/>
            <person name="Sanchez-Garcia M."/>
            <person name="Andreopoulos B."/>
            <person name="Barry K.W."/>
            <person name="Bonito G."/>
            <person name="Buee M."/>
            <person name="Carver A."/>
            <person name="Chen C."/>
            <person name="Cichocki N."/>
            <person name="Clum A."/>
            <person name="Culley D."/>
            <person name="Crous P.W."/>
            <person name="Fauchery L."/>
            <person name="Girlanda M."/>
            <person name="Hayes R."/>
            <person name="Keri Z."/>
            <person name="LaButti K."/>
            <person name="Lipzen A."/>
            <person name="Lombard V."/>
            <person name="Magnuson J."/>
            <person name="Maillard F."/>
            <person name="Morin E."/>
            <person name="Murat C."/>
            <person name="Nolan M."/>
            <person name="Ohm R."/>
            <person name="Pangilinan J."/>
            <person name="Pereira M."/>
            <person name="Perotto S."/>
            <person name="Peter M."/>
            <person name="Riley R."/>
            <person name="Sitrit Y."/>
            <person name="Stielow B."/>
            <person name="Szollosi G."/>
            <person name="Zifcakova L."/>
            <person name="Stursova M."/>
            <person name="Spatafora J.W."/>
            <person name="Tedersoo L."/>
            <person name="Vaario L.-M."/>
            <person name="Yamada A."/>
            <person name="Yan M."/>
            <person name="Wang P."/>
            <person name="Xu J."/>
            <person name="Bruns T."/>
            <person name="Baldrian P."/>
            <person name="Vilgalys R."/>
            <person name="Henrissat B."/>
            <person name="Grigoriev I.V."/>
            <person name="Hibbett D."/>
            <person name="Nagy L.G."/>
            <person name="Martin F.M."/>
        </authorList>
    </citation>
    <scope>NUCLEOTIDE SEQUENCE</scope>
    <source>
        <strain evidence="2">Prilba</strain>
    </source>
</reference>
<evidence type="ECO:0000256" key="1">
    <source>
        <dbReference type="SAM" id="MobiDB-lite"/>
    </source>
</evidence>
<keyword evidence="3" id="KW-1185">Reference proteome</keyword>
<organism evidence="2 3">
    <name type="scientific">Russula ochroleuca</name>
    <dbReference type="NCBI Taxonomy" id="152965"/>
    <lineage>
        <taxon>Eukaryota</taxon>
        <taxon>Fungi</taxon>
        <taxon>Dikarya</taxon>
        <taxon>Basidiomycota</taxon>
        <taxon>Agaricomycotina</taxon>
        <taxon>Agaricomycetes</taxon>
        <taxon>Russulales</taxon>
        <taxon>Russulaceae</taxon>
        <taxon>Russula</taxon>
    </lineage>
</organism>
<protein>
    <submittedName>
        <fullName evidence="2">Uncharacterized protein</fullName>
    </submittedName>
</protein>
<sequence>MELWEVITVRVCPMRGKRAGLCSLPPQAVTLAGVVAFLQGRVLPCKKRLHHTVLDTGNTSGSQTTNTPHVHTQSSKVRQNSKAVVVQVFPYYIPILSYNSSSDIFLPRKTFISHPYALSSPPRKRDSRASFPISKDLSRMIGVFFRHPSPIKAIPRPRFNIETRALSSSANNVSFERPSHSIPLVPISKRRASTCGSVISSPDFMKAPERVEQIQSQSTQSLELPPLSQRPEPQILMRPWLSVASQEEGPIHLQYTQLPAFHAAPYQEQRIPVYEQQLTVSAPSNISESLMDCPQPPRVAMACEQQQQSEHMDIDFHCPPSLMHGLEQHASTLESDLPACSPFHLPQGHPDASQSQFSNVSSLGRSFSYGPPVLQCTSPLPVADLQEGFSLPSPQCIPSGEPFPADLCAPKWTTYPPPATMTLVSQPHIIWPQGINATETFAFNVYPDTAIPHFDFSRQLAPTTSTYSGHTECMTTEDMSLDGNHVSQPVGADRAPTQLIDQNVRRPPTRPTSSSDHQPEAVPRPTAPVDSVKVKADDKHDDGGSSDSDSSDSDYTESSSEDDSDSDDSGSSEDGEEGASAAIAGPSKVDKGKGKAQPCSDKS</sequence>
<dbReference type="AlphaFoldDB" id="A0A9P5MZ81"/>
<accession>A0A9P5MZ81</accession>
<feature type="region of interest" description="Disordered" evidence="1">
    <location>
        <begin position="479"/>
        <end position="603"/>
    </location>
</feature>
<dbReference type="OrthoDB" id="3270651at2759"/>
<comment type="caution">
    <text evidence="2">The sequence shown here is derived from an EMBL/GenBank/DDBJ whole genome shotgun (WGS) entry which is preliminary data.</text>
</comment>
<feature type="region of interest" description="Disordered" evidence="1">
    <location>
        <begin position="54"/>
        <end position="76"/>
    </location>
</feature>